<evidence type="ECO:0000256" key="2">
    <source>
        <dbReference type="ARBA" id="ARBA00023015"/>
    </source>
</evidence>
<dbReference type="InterPro" id="IPR016032">
    <property type="entry name" value="Sig_transdc_resp-reg_C-effctor"/>
</dbReference>
<dbReference type="InterPro" id="IPR039420">
    <property type="entry name" value="WalR-like"/>
</dbReference>
<feature type="domain" description="Response regulatory" evidence="7">
    <location>
        <begin position="20"/>
        <end position="136"/>
    </location>
</feature>
<dbReference type="InterPro" id="IPR011006">
    <property type="entry name" value="CheY-like_superfamily"/>
</dbReference>
<dbReference type="Gene3D" id="3.40.50.2300">
    <property type="match status" value="1"/>
</dbReference>
<dbReference type="GO" id="GO:0000160">
    <property type="term" value="P:phosphorelay signal transduction system"/>
    <property type="evidence" value="ECO:0007669"/>
    <property type="project" value="InterPro"/>
</dbReference>
<dbReference type="Pfam" id="PF00196">
    <property type="entry name" value="GerE"/>
    <property type="match status" value="1"/>
</dbReference>
<dbReference type="RefSeq" id="WP_212516799.1">
    <property type="nucleotide sequence ID" value="NZ_JAGSOH010000007.1"/>
</dbReference>
<keyword evidence="9" id="KW-1185">Reference proteome</keyword>
<dbReference type="CDD" id="cd06170">
    <property type="entry name" value="LuxR_C_like"/>
    <property type="match status" value="1"/>
</dbReference>
<feature type="modified residue" description="4-aspartylphosphate" evidence="5">
    <location>
        <position position="71"/>
    </location>
</feature>
<evidence type="ECO:0000259" key="7">
    <source>
        <dbReference type="PROSITE" id="PS50110"/>
    </source>
</evidence>
<evidence type="ECO:0000313" key="9">
    <source>
        <dbReference type="Proteomes" id="UP000676325"/>
    </source>
</evidence>
<keyword evidence="1 5" id="KW-0597">Phosphoprotein</keyword>
<evidence type="ECO:0000256" key="3">
    <source>
        <dbReference type="ARBA" id="ARBA00023125"/>
    </source>
</evidence>
<dbReference type="InterPro" id="IPR000792">
    <property type="entry name" value="Tscrpt_reg_LuxR_C"/>
</dbReference>
<organism evidence="8 9">
    <name type="scientific">Actinospica acidithermotolerans</name>
    <dbReference type="NCBI Taxonomy" id="2828514"/>
    <lineage>
        <taxon>Bacteria</taxon>
        <taxon>Bacillati</taxon>
        <taxon>Actinomycetota</taxon>
        <taxon>Actinomycetes</taxon>
        <taxon>Catenulisporales</taxon>
        <taxon>Actinospicaceae</taxon>
        <taxon>Actinospica</taxon>
    </lineage>
</organism>
<proteinExistence type="predicted"/>
<evidence type="ECO:0000256" key="5">
    <source>
        <dbReference type="PROSITE-ProRule" id="PRU00169"/>
    </source>
</evidence>
<dbReference type="PANTHER" id="PTHR43214:SF24">
    <property type="entry name" value="TRANSCRIPTIONAL REGULATORY PROTEIN NARL-RELATED"/>
    <property type="match status" value="1"/>
</dbReference>
<dbReference type="SUPFAM" id="SSF52172">
    <property type="entry name" value="CheY-like"/>
    <property type="match status" value="1"/>
</dbReference>
<dbReference type="InterPro" id="IPR058245">
    <property type="entry name" value="NreC/VraR/RcsB-like_REC"/>
</dbReference>
<comment type="caution">
    <text evidence="8">The sequence shown here is derived from an EMBL/GenBank/DDBJ whole genome shotgun (WGS) entry which is preliminary data.</text>
</comment>
<keyword evidence="4" id="KW-0804">Transcription</keyword>
<dbReference type="PROSITE" id="PS50043">
    <property type="entry name" value="HTH_LUXR_2"/>
    <property type="match status" value="1"/>
</dbReference>
<dbReference type="GO" id="GO:0003677">
    <property type="term" value="F:DNA binding"/>
    <property type="evidence" value="ECO:0007669"/>
    <property type="project" value="UniProtKB-KW"/>
</dbReference>
<dbReference type="PROSITE" id="PS00622">
    <property type="entry name" value="HTH_LUXR_1"/>
    <property type="match status" value="1"/>
</dbReference>
<dbReference type="SMART" id="SM00448">
    <property type="entry name" value="REC"/>
    <property type="match status" value="1"/>
</dbReference>
<dbReference type="PROSITE" id="PS50110">
    <property type="entry name" value="RESPONSE_REGULATORY"/>
    <property type="match status" value="1"/>
</dbReference>
<dbReference type="PRINTS" id="PR00038">
    <property type="entry name" value="HTHLUXR"/>
</dbReference>
<keyword evidence="2" id="KW-0805">Transcription regulation</keyword>
<dbReference type="Pfam" id="PF00072">
    <property type="entry name" value="Response_reg"/>
    <property type="match status" value="1"/>
</dbReference>
<gene>
    <name evidence="8" type="ORF">KDK95_04950</name>
</gene>
<name>A0A941IEV2_9ACTN</name>
<dbReference type="Proteomes" id="UP000676325">
    <property type="component" value="Unassembled WGS sequence"/>
</dbReference>
<evidence type="ECO:0000256" key="4">
    <source>
        <dbReference type="ARBA" id="ARBA00023163"/>
    </source>
</evidence>
<evidence type="ECO:0000313" key="8">
    <source>
        <dbReference type="EMBL" id="MBR7825645.1"/>
    </source>
</evidence>
<dbReference type="EMBL" id="JAGSOH010000007">
    <property type="protein sequence ID" value="MBR7825645.1"/>
    <property type="molecule type" value="Genomic_DNA"/>
</dbReference>
<evidence type="ECO:0000256" key="1">
    <source>
        <dbReference type="ARBA" id="ARBA00022553"/>
    </source>
</evidence>
<accession>A0A941IEV2</accession>
<evidence type="ECO:0000259" key="6">
    <source>
        <dbReference type="PROSITE" id="PS50043"/>
    </source>
</evidence>
<reference evidence="8" key="1">
    <citation type="submission" date="2021-04" db="EMBL/GenBank/DDBJ databases">
        <title>Genome based classification of Actinospica acidithermotolerans sp. nov., an actinobacterium isolated from an Indonesian hot spring.</title>
        <authorList>
            <person name="Kusuma A.B."/>
            <person name="Putra K.E."/>
            <person name="Nafisah S."/>
            <person name="Loh J."/>
            <person name="Nouioui I."/>
            <person name="Goodfellow M."/>
        </authorList>
    </citation>
    <scope>NUCLEOTIDE SEQUENCE</scope>
    <source>
        <strain evidence="8">MGRD01-02</strain>
    </source>
</reference>
<sequence>MTESPSTPTQQRGSSDAPARIFLLDDHEVVRRGIKDLLEVEGEFEVVGEASTAAEALARVPALRPQVAVLDVRLPDGDGVSVCRDLRSRMPELACLMLTSFADDEALFDAIMAGASGYLLKQVSGTDLVGAVRTVAAGGSLLDPKLTAAVMTRLRAGDRKDPLAALTAQERRILDLIGDGLTNRQIGERMFLAEKTVKNYVSSLMAKLGVERRVQAAVLVSELHGEPGHGRHPGSGGAQR</sequence>
<dbReference type="CDD" id="cd17535">
    <property type="entry name" value="REC_NarL-like"/>
    <property type="match status" value="1"/>
</dbReference>
<protein>
    <submittedName>
        <fullName evidence="8">Response regulator transcription factor</fullName>
    </submittedName>
</protein>
<dbReference type="GO" id="GO:0006355">
    <property type="term" value="P:regulation of DNA-templated transcription"/>
    <property type="evidence" value="ECO:0007669"/>
    <property type="project" value="InterPro"/>
</dbReference>
<dbReference type="SUPFAM" id="SSF46894">
    <property type="entry name" value="C-terminal effector domain of the bipartite response regulators"/>
    <property type="match status" value="1"/>
</dbReference>
<keyword evidence="3" id="KW-0238">DNA-binding</keyword>
<dbReference type="SMART" id="SM00421">
    <property type="entry name" value="HTH_LUXR"/>
    <property type="match status" value="1"/>
</dbReference>
<dbReference type="InterPro" id="IPR001789">
    <property type="entry name" value="Sig_transdc_resp-reg_receiver"/>
</dbReference>
<dbReference type="AlphaFoldDB" id="A0A941IEV2"/>
<dbReference type="PANTHER" id="PTHR43214">
    <property type="entry name" value="TWO-COMPONENT RESPONSE REGULATOR"/>
    <property type="match status" value="1"/>
</dbReference>
<feature type="domain" description="HTH luxR-type" evidence="6">
    <location>
        <begin position="159"/>
        <end position="224"/>
    </location>
</feature>